<name>A0A2X0PCD9_9BASI</name>
<organism evidence="3 4">
    <name type="scientific">Microbotryum silenes-dioicae</name>
    <dbReference type="NCBI Taxonomy" id="796604"/>
    <lineage>
        <taxon>Eukaryota</taxon>
        <taxon>Fungi</taxon>
        <taxon>Dikarya</taxon>
        <taxon>Basidiomycota</taxon>
        <taxon>Pucciniomycotina</taxon>
        <taxon>Microbotryomycetes</taxon>
        <taxon>Microbotryales</taxon>
        <taxon>Microbotryaceae</taxon>
        <taxon>Microbotryum</taxon>
    </lineage>
</organism>
<feature type="compositionally biased region" description="Basic and acidic residues" evidence="1">
    <location>
        <begin position="61"/>
        <end position="73"/>
    </location>
</feature>
<dbReference type="EMBL" id="FQNC01000069">
    <property type="protein sequence ID" value="SGZ09094.1"/>
    <property type="molecule type" value="Genomic_DNA"/>
</dbReference>
<sequence>MGHHPLLTLFVFPSAVLRLDLLVEFVRDETDDADGHAPDEKVDVEHALVACTVTAAGRGVRDTRLPTEKDRVGQRKGGKGVERNAFNDGGR</sequence>
<evidence type="ECO:0000313" key="3">
    <source>
        <dbReference type="EMBL" id="SGZ09094.1"/>
    </source>
</evidence>
<reference evidence="3 4" key="1">
    <citation type="submission" date="2016-11" db="EMBL/GenBank/DDBJ databases">
        <authorList>
            <person name="Jaros S."/>
            <person name="Januszkiewicz K."/>
            <person name="Wedrychowicz H."/>
        </authorList>
    </citation>
    <scope>NUCLEOTIDE SEQUENCE [LARGE SCALE GENOMIC DNA]</scope>
</reference>
<keyword evidence="4" id="KW-1185">Reference proteome</keyword>
<gene>
    <name evidence="3" type="primary">BQ5605_C030g10840</name>
    <name evidence="3" type="ORF">BQ5605_C030G10840</name>
</gene>
<feature type="region of interest" description="Disordered" evidence="1">
    <location>
        <begin position="61"/>
        <end position="91"/>
    </location>
</feature>
<proteinExistence type="predicted"/>
<keyword evidence="2" id="KW-0732">Signal</keyword>
<dbReference type="AlphaFoldDB" id="A0A2X0PCD9"/>
<feature type="chain" id="PRO_5016046458" evidence="2">
    <location>
        <begin position="19"/>
        <end position="91"/>
    </location>
</feature>
<evidence type="ECO:0000256" key="1">
    <source>
        <dbReference type="SAM" id="MobiDB-lite"/>
    </source>
</evidence>
<evidence type="ECO:0000313" key="4">
    <source>
        <dbReference type="Proteomes" id="UP000249464"/>
    </source>
</evidence>
<protein>
    <submittedName>
        <fullName evidence="3">BQ5605_C030g10840 protein</fullName>
    </submittedName>
</protein>
<feature type="signal peptide" evidence="2">
    <location>
        <begin position="1"/>
        <end position="18"/>
    </location>
</feature>
<accession>A0A2X0PCD9</accession>
<evidence type="ECO:0000256" key="2">
    <source>
        <dbReference type="SAM" id="SignalP"/>
    </source>
</evidence>
<dbReference type="Proteomes" id="UP000249464">
    <property type="component" value="Unassembled WGS sequence"/>
</dbReference>